<keyword evidence="4" id="KW-0325">Glycoprotein</keyword>
<proteinExistence type="predicted"/>
<dbReference type="GeneID" id="105362703"/>
<dbReference type="GO" id="GO:0004601">
    <property type="term" value="F:peroxidase activity"/>
    <property type="evidence" value="ECO:0007669"/>
    <property type="project" value="UniProtKB-KW"/>
</dbReference>
<feature type="chain" id="PRO_5042571292" evidence="6">
    <location>
        <begin position="23"/>
        <end position="176"/>
    </location>
</feature>
<evidence type="ECO:0000256" key="1">
    <source>
        <dbReference type="ARBA" id="ARBA00004613"/>
    </source>
</evidence>
<evidence type="ECO:0000256" key="5">
    <source>
        <dbReference type="SAM" id="MobiDB-lite"/>
    </source>
</evidence>
<dbReference type="SUPFAM" id="SSF48113">
    <property type="entry name" value="Heme-dependent peroxidases"/>
    <property type="match status" value="1"/>
</dbReference>
<feature type="signal peptide" evidence="6">
    <location>
        <begin position="1"/>
        <end position="22"/>
    </location>
</feature>
<evidence type="ECO:0000313" key="7">
    <source>
        <dbReference type="Proteomes" id="UP000695007"/>
    </source>
</evidence>
<dbReference type="PROSITE" id="PS50292">
    <property type="entry name" value="PEROXIDASE_3"/>
    <property type="match status" value="1"/>
</dbReference>
<keyword evidence="7" id="KW-1185">Reference proteome</keyword>
<dbReference type="Proteomes" id="UP000695007">
    <property type="component" value="Unplaced"/>
</dbReference>
<comment type="subcellular location">
    <subcellularLocation>
        <location evidence="1">Secreted</location>
    </subcellularLocation>
</comment>
<dbReference type="Gene3D" id="1.10.640.10">
    <property type="entry name" value="Haem peroxidase domain superfamily, animal type"/>
    <property type="match status" value="1"/>
</dbReference>
<dbReference type="GO" id="GO:0006979">
    <property type="term" value="P:response to oxidative stress"/>
    <property type="evidence" value="ECO:0007669"/>
    <property type="project" value="InterPro"/>
</dbReference>
<sequence length="176" mass="20178">MNGIGLFSTSLVLLSLVFTVSTLSPVSRQFDISEYVYGVDHDLQARARAAVEAESFKFRRNSWPQRAKQEPCQARQERPCPPSKYRTPSGACNNVRHPAWGARGSPYLRILPPAYVDGKLLRNISSLSSLFYKSKCFSYDNLFFDLYSYECAYYIFLLEGLRAMQFYTLRNSSDHL</sequence>
<evidence type="ECO:0000313" key="8">
    <source>
        <dbReference type="RefSeq" id="XP_011498491.1"/>
    </source>
</evidence>
<dbReference type="KEGG" id="csol:105362703"/>
<name>A0AAJ6YI48_9HYME</name>
<keyword evidence="6" id="KW-0732">Signal</keyword>
<feature type="region of interest" description="Disordered" evidence="5">
    <location>
        <begin position="67"/>
        <end position="87"/>
    </location>
</feature>
<evidence type="ECO:0000256" key="3">
    <source>
        <dbReference type="ARBA" id="ARBA00022559"/>
    </source>
</evidence>
<evidence type="ECO:0000256" key="2">
    <source>
        <dbReference type="ARBA" id="ARBA00022525"/>
    </source>
</evidence>
<gene>
    <name evidence="8" type="primary">LOC105362703</name>
</gene>
<dbReference type="GO" id="GO:0020037">
    <property type="term" value="F:heme binding"/>
    <property type="evidence" value="ECO:0007669"/>
    <property type="project" value="InterPro"/>
</dbReference>
<dbReference type="PANTHER" id="PTHR11475">
    <property type="entry name" value="OXIDASE/PEROXIDASE"/>
    <property type="match status" value="1"/>
</dbReference>
<organism evidence="7 8">
    <name type="scientific">Ceratosolen solmsi marchali</name>
    <dbReference type="NCBI Taxonomy" id="326594"/>
    <lineage>
        <taxon>Eukaryota</taxon>
        <taxon>Metazoa</taxon>
        <taxon>Ecdysozoa</taxon>
        <taxon>Arthropoda</taxon>
        <taxon>Hexapoda</taxon>
        <taxon>Insecta</taxon>
        <taxon>Pterygota</taxon>
        <taxon>Neoptera</taxon>
        <taxon>Endopterygota</taxon>
        <taxon>Hymenoptera</taxon>
        <taxon>Apocrita</taxon>
        <taxon>Proctotrupomorpha</taxon>
        <taxon>Chalcidoidea</taxon>
        <taxon>Agaonidae</taxon>
        <taxon>Agaoninae</taxon>
        <taxon>Ceratosolen</taxon>
    </lineage>
</organism>
<evidence type="ECO:0000256" key="4">
    <source>
        <dbReference type="ARBA" id="ARBA00023180"/>
    </source>
</evidence>
<dbReference type="AlphaFoldDB" id="A0AAJ6YI48"/>
<dbReference type="RefSeq" id="XP_011498491.1">
    <property type="nucleotide sequence ID" value="XM_011500189.1"/>
</dbReference>
<dbReference type="InterPro" id="IPR019791">
    <property type="entry name" value="Haem_peroxidase_animal"/>
</dbReference>
<evidence type="ECO:0000256" key="6">
    <source>
        <dbReference type="SAM" id="SignalP"/>
    </source>
</evidence>
<dbReference type="GO" id="GO:0005576">
    <property type="term" value="C:extracellular region"/>
    <property type="evidence" value="ECO:0007669"/>
    <property type="project" value="UniProtKB-SubCell"/>
</dbReference>
<dbReference type="Pfam" id="PF03098">
    <property type="entry name" value="An_peroxidase"/>
    <property type="match status" value="1"/>
</dbReference>
<dbReference type="PANTHER" id="PTHR11475:SF4">
    <property type="entry name" value="CHORION PEROXIDASE"/>
    <property type="match status" value="1"/>
</dbReference>
<reference evidence="8" key="1">
    <citation type="submission" date="2025-08" db="UniProtKB">
        <authorList>
            <consortium name="RefSeq"/>
        </authorList>
    </citation>
    <scope>IDENTIFICATION</scope>
</reference>
<keyword evidence="2" id="KW-0964">Secreted</keyword>
<keyword evidence="3" id="KW-0575">Peroxidase</keyword>
<accession>A0AAJ6YI48</accession>
<keyword evidence="3" id="KW-0560">Oxidoreductase</keyword>
<dbReference type="InterPro" id="IPR037120">
    <property type="entry name" value="Haem_peroxidase_sf_animal"/>
</dbReference>
<dbReference type="InterPro" id="IPR010255">
    <property type="entry name" value="Haem_peroxidase_sf"/>
</dbReference>
<protein>
    <submittedName>
        <fullName evidence="8">Uncharacterized protein LOC105362703</fullName>
    </submittedName>
</protein>